<evidence type="ECO:0000313" key="1">
    <source>
        <dbReference type="EMBL" id="QRC98709.1"/>
    </source>
</evidence>
<sequence>MQPKLDPVLDTDINANTDGLILVLRLPNPCNQPLLPETIITQLKQASPVFAQKNHN</sequence>
<dbReference type="RefSeq" id="XP_001795161.1">
    <property type="nucleotide sequence ID" value="XM_001795109.1"/>
</dbReference>
<gene>
    <name evidence="1" type="ORF">JI435_047490</name>
</gene>
<name>A0A7U2F4S1_PHANO</name>
<dbReference type="EMBL" id="CP069030">
    <property type="protein sequence ID" value="QRC98709.1"/>
    <property type="molecule type" value="Genomic_DNA"/>
</dbReference>
<dbReference type="VEuPathDB" id="FungiDB:JI435_047490"/>
<reference evidence="2" key="1">
    <citation type="journal article" date="2021" name="BMC Genomics">
        <title>Chromosome-level genome assembly and manually-curated proteome of model necrotroph Parastagonospora nodorum Sn15 reveals a genome-wide trove of candidate effector homologs, and redundancy of virulence-related functions within an accessory chromosome.</title>
        <authorList>
            <person name="Bertazzoni S."/>
            <person name="Jones D.A.B."/>
            <person name="Phan H.T."/>
            <person name="Tan K.-C."/>
            <person name="Hane J.K."/>
        </authorList>
    </citation>
    <scope>NUCLEOTIDE SEQUENCE [LARGE SCALE GENOMIC DNA]</scope>
    <source>
        <strain evidence="2">SN15 / ATCC MYA-4574 / FGSC 10173)</strain>
    </source>
</reference>
<dbReference type="Proteomes" id="UP000663193">
    <property type="component" value="Chromosome 8"/>
</dbReference>
<dbReference type="AlphaFoldDB" id="A0A7U2F4S1"/>
<organism evidence="1 2">
    <name type="scientific">Phaeosphaeria nodorum (strain SN15 / ATCC MYA-4574 / FGSC 10173)</name>
    <name type="common">Glume blotch fungus</name>
    <name type="synonym">Parastagonospora nodorum</name>
    <dbReference type="NCBI Taxonomy" id="321614"/>
    <lineage>
        <taxon>Eukaryota</taxon>
        <taxon>Fungi</taxon>
        <taxon>Dikarya</taxon>
        <taxon>Ascomycota</taxon>
        <taxon>Pezizomycotina</taxon>
        <taxon>Dothideomycetes</taxon>
        <taxon>Pleosporomycetidae</taxon>
        <taxon>Pleosporales</taxon>
        <taxon>Pleosporineae</taxon>
        <taxon>Phaeosphaeriaceae</taxon>
        <taxon>Parastagonospora</taxon>
    </lineage>
</organism>
<proteinExistence type="predicted"/>
<dbReference type="KEGG" id="pno:SNOG_04749"/>
<keyword evidence="2" id="KW-1185">Reference proteome</keyword>
<protein>
    <submittedName>
        <fullName evidence="1">Uncharacterized protein</fullName>
    </submittedName>
</protein>
<evidence type="ECO:0000313" key="2">
    <source>
        <dbReference type="Proteomes" id="UP000663193"/>
    </source>
</evidence>
<accession>A0A7U2F4S1</accession>